<evidence type="ECO:0000256" key="1">
    <source>
        <dbReference type="ARBA" id="ARBA00022729"/>
    </source>
</evidence>
<dbReference type="PANTHER" id="PTHR16026:SF0">
    <property type="entry name" value="CARTILAGE ACIDIC PROTEIN 1"/>
    <property type="match status" value="1"/>
</dbReference>
<evidence type="ECO:0000313" key="5">
    <source>
        <dbReference type="Proteomes" id="UP000184543"/>
    </source>
</evidence>
<sequence length="1121" mass="125208">MYTSLNSIHGKLAAIVLCVVLISCNTEKEKKTPFKRLSSDHTHIKFNNLITENEVLNILDYEYIYNGGGVGIGDFNSDGLPDICFTGNMVSSRIYLNQGNLQFKDITAEAGLITDKWCSGVSVVDINNDGKPDIHIATSHDLDLGHTENYFFINRTGNDGQVKFENKAEEMNLAHTSYSIQAVWLDYDQDGDLDMFLANNSKEEYPKNNPFGQKKDGSGKSTDRLFRNEGSKGDGVPVFTDVSDEAGITIEGWTLGVAVLDINHDGLSDIYVANDFLSNDILYVNNGDGTFSNRITQYFKHQSHNSMGIDIADINNDSLQDVLVLDMLPEDNLRKKTMFPEIPFDRFTTSIRMGYQPQFVRNVLQINNGPSPFSDIGYLAGVAETDWSWSPLIADFDNDGLRDIYITNGYRKDITDMDFVDFYNSMNVAGPAEEKESRLREQLKSMEGIKKSNFFFRNSGSNTFSDETKNAGLFLPSYSNGAAYADLDLDGDLDLVANNINDEALIFENRLADTQHPNSNYLRIAFEPNAENIGAKAWVYSRSGLKYAEFYPHKGYLSTFEPALHFGLGSDTQVDSLYIQWPDGRTSRYENLRANLLLKPEKQGKKTTIPTHSKGKDPVFTEVKGPNKPTYLHSENLFDDFKKWPLIFRGYSKPGPIIVSGDINGDALDDLFIGGTANNDNFLYLQDPTGGFREHSLARPSDVLPAECSGASLFDADNDGDLDLYIAHGSSENYSNMRFYQDLLYLNDGEGNFSLKEDGLPKIEYPTNTVVPFDMDQDGDLDLFVGGRLDPNNYPFSPKSYILENDGGVFTDATNELAPHLDRLGMVSDARAGDIDNDSWVDLVIVGDWMPITVLKNRNGRMEFDVSENQGLEQSHGWWNCIEMADFDKDGDLDFVVGNWGLNNPFDASVQEPLSIYAKDFDNNGTVEPIFTQYIEGREYIVHSRGTLVKQLPLLRKLTKNYEDYGKKSFPELFDTKNIDPKSIFRTYELASVYVENLGNGSFAYTPLPIEAQRAPLMDLSITDLNADGLPDILGVGNYTDTEVLTGHYDAGNGISLINPGNGTFKVLGTQESGFSVPEEARTLIDLNTADHGKLWIVGLQNDSLKTFRKTPRKEMGPILP</sequence>
<dbReference type="AlphaFoldDB" id="A0A1M6CFC8"/>
<dbReference type="SUPFAM" id="SSF69318">
    <property type="entry name" value="Integrin alpha N-terminal domain"/>
    <property type="match status" value="3"/>
</dbReference>
<feature type="region of interest" description="Disordered" evidence="2">
    <location>
        <begin position="604"/>
        <end position="623"/>
    </location>
</feature>
<dbReference type="InterPro" id="IPR027039">
    <property type="entry name" value="Crtac1"/>
</dbReference>
<proteinExistence type="predicted"/>
<dbReference type="EMBL" id="FQYU01000001">
    <property type="protein sequence ID" value="SHI59702.1"/>
    <property type="molecule type" value="Genomic_DNA"/>
</dbReference>
<dbReference type="STRING" id="192903.SAMN04488513_101745"/>
<gene>
    <name evidence="4" type="ORF">SAMN04488513_101745</name>
</gene>
<dbReference type="InterPro" id="IPR011519">
    <property type="entry name" value="UnbV_ASPIC"/>
</dbReference>
<dbReference type="Pfam" id="PF13517">
    <property type="entry name" value="FG-GAP_3"/>
    <property type="match status" value="4"/>
</dbReference>
<evidence type="ECO:0000256" key="2">
    <source>
        <dbReference type="SAM" id="MobiDB-lite"/>
    </source>
</evidence>
<protein>
    <submittedName>
        <fullName evidence="4">Repeat domain-containing protein</fullName>
    </submittedName>
</protein>
<feature type="compositionally biased region" description="Basic and acidic residues" evidence="2">
    <location>
        <begin position="213"/>
        <end position="231"/>
    </location>
</feature>
<dbReference type="Proteomes" id="UP000184543">
    <property type="component" value="Unassembled WGS sequence"/>
</dbReference>
<evidence type="ECO:0000259" key="3">
    <source>
        <dbReference type="Pfam" id="PF07593"/>
    </source>
</evidence>
<dbReference type="OrthoDB" id="9816120at2"/>
<keyword evidence="1" id="KW-0732">Signal</keyword>
<dbReference type="PANTHER" id="PTHR16026">
    <property type="entry name" value="CARTILAGE ACIDIC PROTEIN 1"/>
    <property type="match status" value="1"/>
</dbReference>
<reference evidence="5" key="1">
    <citation type="submission" date="2016-11" db="EMBL/GenBank/DDBJ databases">
        <authorList>
            <person name="Varghese N."/>
            <person name="Submissions S."/>
        </authorList>
    </citation>
    <scope>NUCLEOTIDE SEQUENCE [LARGE SCALE GENOMIC DNA]</scope>
    <source>
        <strain evidence="5">DSM 19858</strain>
    </source>
</reference>
<feature type="domain" description="ASPIC/UnbV" evidence="3">
    <location>
        <begin position="533"/>
        <end position="596"/>
    </location>
</feature>
<organism evidence="4 5">
    <name type="scientific">Pseudozobellia thermophila</name>
    <dbReference type="NCBI Taxonomy" id="192903"/>
    <lineage>
        <taxon>Bacteria</taxon>
        <taxon>Pseudomonadati</taxon>
        <taxon>Bacteroidota</taxon>
        <taxon>Flavobacteriia</taxon>
        <taxon>Flavobacteriales</taxon>
        <taxon>Flavobacteriaceae</taxon>
        <taxon>Pseudozobellia</taxon>
    </lineage>
</organism>
<feature type="region of interest" description="Disordered" evidence="2">
    <location>
        <begin position="204"/>
        <end position="231"/>
    </location>
</feature>
<name>A0A1M6CFC8_9FLAO</name>
<dbReference type="Gene3D" id="2.130.10.130">
    <property type="entry name" value="Integrin alpha, N-terminal"/>
    <property type="match status" value="3"/>
</dbReference>
<dbReference type="RefSeq" id="WP_072988674.1">
    <property type="nucleotide sequence ID" value="NZ_FQYU01000001.1"/>
</dbReference>
<dbReference type="Pfam" id="PF07593">
    <property type="entry name" value="UnbV_ASPIC"/>
    <property type="match status" value="1"/>
</dbReference>
<accession>A0A1M6CFC8</accession>
<dbReference type="InterPro" id="IPR028994">
    <property type="entry name" value="Integrin_alpha_N"/>
</dbReference>
<dbReference type="InterPro" id="IPR013517">
    <property type="entry name" value="FG-GAP"/>
</dbReference>
<evidence type="ECO:0000313" key="4">
    <source>
        <dbReference type="EMBL" id="SHI59702.1"/>
    </source>
</evidence>
<keyword evidence="5" id="KW-1185">Reference proteome</keyword>